<dbReference type="EMBL" id="CAMGYJ010000011">
    <property type="protein sequence ID" value="CAI0559388.1"/>
    <property type="molecule type" value="Genomic_DNA"/>
</dbReference>
<dbReference type="AlphaFoldDB" id="A0AAV0RP89"/>
<protein>
    <recommendedName>
        <fullName evidence="3">NADP-dependent oxidoreductase domain-containing protein</fullName>
    </recommendedName>
</protein>
<feature type="domain" description="NADP-dependent oxidoreductase" evidence="3">
    <location>
        <begin position="293"/>
        <end position="457"/>
    </location>
</feature>
<dbReference type="PRINTS" id="PR00069">
    <property type="entry name" value="ALDKETRDTASE"/>
</dbReference>
<dbReference type="InterPro" id="IPR050791">
    <property type="entry name" value="Aldo-Keto_reductase"/>
</dbReference>
<dbReference type="GO" id="GO:0005737">
    <property type="term" value="C:cytoplasm"/>
    <property type="evidence" value="ECO:0007669"/>
    <property type="project" value="TreeGrafter"/>
</dbReference>
<dbReference type="Gene3D" id="3.20.20.100">
    <property type="entry name" value="NADP-dependent oxidoreductase domain"/>
    <property type="match status" value="3"/>
</dbReference>
<dbReference type="SUPFAM" id="SSF51430">
    <property type="entry name" value="NAD(P)-linked oxidoreductase"/>
    <property type="match status" value="3"/>
</dbReference>
<dbReference type="PANTHER" id="PTHR43625:SF65">
    <property type="entry name" value="NADP-DEPENDENT OXIDOREDUCTASE DOMAIN-CONTAINING PROTEIN"/>
    <property type="match status" value="1"/>
</dbReference>
<feature type="domain" description="NADP-dependent oxidoreductase" evidence="3">
    <location>
        <begin position="151"/>
        <end position="282"/>
    </location>
</feature>
<reference evidence="4" key="1">
    <citation type="submission" date="2022-08" db="EMBL/GenBank/DDBJ databases">
        <authorList>
            <person name="Gutierrez-Valencia J."/>
        </authorList>
    </citation>
    <scope>NUCLEOTIDE SEQUENCE</scope>
</reference>
<dbReference type="GO" id="GO:0016491">
    <property type="term" value="F:oxidoreductase activity"/>
    <property type="evidence" value="ECO:0007669"/>
    <property type="project" value="UniProtKB-KW"/>
</dbReference>
<evidence type="ECO:0000313" key="5">
    <source>
        <dbReference type="Proteomes" id="UP001154282"/>
    </source>
</evidence>
<feature type="domain" description="NADP-dependent oxidoreductase" evidence="3">
    <location>
        <begin position="33"/>
        <end position="142"/>
    </location>
</feature>
<sequence length="482" mass="53207">MENDTPSVRIPKVKLGIQGLEVKSGSCKFCLFSASLTRLGVDYIDLYYQHRVNTSVPIEDTMEEMQKLVNEGKVKYIGLSEASPDTIKRAHAVHPITAVQMEYSLWSREIEQEIIPLCRELGIGIVSYGPLGHGFFAGKAVTKSFPSGSLLYSLWSRDIEQEIIPLCRELGIGLVAYSLLGVGFFAGKAVVETFPEDSISHVCHPRFSAENVKKNKVFCTRVANLATKHRCTPPQLAFAWLQHQGINIIPVPGTTKVKNLDNNLGSLALKLTEEDVKEISDVVPIDEVSGSEMGELKKLVNEGKIKYLGLSEPSPDTIRRAHAVHPISALQMQYSLWSHDIEQEIIPLCRELGIGLVAYSSLGVGFFAGKAVVETFPEDIISHVYHPRFSAENVQKNKVFYTRVANLATKHRCTPPQLALAWILHQGINIIPVPGTTKVKNLDNNLGSLALKLTEDVKEISDVVPIDEVSGSKIYPIVAKYA</sequence>
<keyword evidence="5" id="KW-1185">Reference proteome</keyword>
<dbReference type="Proteomes" id="UP001154282">
    <property type="component" value="Unassembled WGS sequence"/>
</dbReference>
<accession>A0AAV0RP89</accession>
<name>A0AAV0RP89_9ROSI</name>
<keyword evidence="1" id="KW-0521">NADP</keyword>
<evidence type="ECO:0000259" key="3">
    <source>
        <dbReference type="Pfam" id="PF00248"/>
    </source>
</evidence>
<dbReference type="Pfam" id="PF00248">
    <property type="entry name" value="Aldo_ket_red"/>
    <property type="match status" value="3"/>
</dbReference>
<organism evidence="4 5">
    <name type="scientific">Linum tenue</name>
    <dbReference type="NCBI Taxonomy" id="586396"/>
    <lineage>
        <taxon>Eukaryota</taxon>
        <taxon>Viridiplantae</taxon>
        <taxon>Streptophyta</taxon>
        <taxon>Embryophyta</taxon>
        <taxon>Tracheophyta</taxon>
        <taxon>Spermatophyta</taxon>
        <taxon>Magnoliopsida</taxon>
        <taxon>eudicotyledons</taxon>
        <taxon>Gunneridae</taxon>
        <taxon>Pentapetalae</taxon>
        <taxon>rosids</taxon>
        <taxon>fabids</taxon>
        <taxon>Malpighiales</taxon>
        <taxon>Linaceae</taxon>
        <taxon>Linum</taxon>
    </lineage>
</organism>
<evidence type="ECO:0000313" key="4">
    <source>
        <dbReference type="EMBL" id="CAI0559388.1"/>
    </source>
</evidence>
<gene>
    <name evidence="4" type="ORF">LITE_LOCUS49184</name>
</gene>
<evidence type="ECO:0000256" key="1">
    <source>
        <dbReference type="ARBA" id="ARBA00022857"/>
    </source>
</evidence>
<comment type="caution">
    <text evidence="4">The sequence shown here is derived from an EMBL/GenBank/DDBJ whole genome shotgun (WGS) entry which is preliminary data.</text>
</comment>
<dbReference type="InterPro" id="IPR020471">
    <property type="entry name" value="AKR"/>
</dbReference>
<evidence type="ECO:0000256" key="2">
    <source>
        <dbReference type="ARBA" id="ARBA00023002"/>
    </source>
</evidence>
<dbReference type="PANTHER" id="PTHR43625">
    <property type="entry name" value="AFLATOXIN B1 ALDEHYDE REDUCTASE"/>
    <property type="match status" value="1"/>
</dbReference>
<keyword evidence="2" id="KW-0560">Oxidoreductase</keyword>
<proteinExistence type="predicted"/>
<dbReference type="InterPro" id="IPR036812">
    <property type="entry name" value="NAD(P)_OxRdtase_dom_sf"/>
</dbReference>
<dbReference type="InterPro" id="IPR023210">
    <property type="entry name" value="NADP_OxRdtase_dom"/>
</dbReference>